<name>N1U2R6_9LEPT</name>
<evidence type="ECO:0000313" key="2">
    <source>
        <dbReference type="Proteomes" id="UP000012249"/>
    </source>
</evidence>
<reference evidence="1 2" key="1">
    <citation type="submission" date="2013-02" db="EMBL/GenBank/DDBJ databases">
        <authorList>
            <person name="Harkins D.M."/>
            <person name="Durkin A.S."/>
            <person name="Brinkac L.M."/>
            <person name="Haft D.H."/>
            <person name="Selengut J.D."/>
            <person name="Sanka R."/>
            <person name="DePew J."/>
            <person name="Purushe J."/>
            <person name="Haake D.A."/>
            <person name="Matsunaga J."/>
            <person name="Vinetz J.M."/>
            <person name="Sutton G.G."/>
            <person name="Nierman W.C."/>
            <person name="Fouts D.E."/>
        </authorList>
    </citation>
    <scope>NUCLEOTIDE SEQUENCE [LARGE SCALE GENOMIC DNA]</scope>
    <source>
        <strain evidence="1 2">Ecochallenge</strain>
    </source>
</reference>
<evidence type="ECO:0000313" key="1">
    <source>
        <dbReference type="EMBL" id="EMY12406.1"/>
    </source>
</evidence>
<comment type="caution">
    <text evidence="1">The sequence shown here is derived from an EMBL/GenBank/DDBJ whole genome shotgun (WGS) entry which is preliminary data.</text>
</comment>
<organism evidence="1 2">
    <name type="scientific">Leptospira weilii str. Ecochallenge</name>
    <dbReference type="NCBI Taxonomy" id="1049986"/>
    <lineage>
        <taxon>Bacteria</taxon>
        <taxon>Pseudomonadati</taxon>
        <taxon>Spirochaetota</taxon>
        <taxon>Spirochaetia</taxon>
        <taxon>Leptospirales</taxon>
        <taxon>Leptospiraceae</taxon>
        <taxon>Leptospira</taxon>
    </lineage>
</organism>
<accession>N1U2R6</accession>
<gene>
    <name evidence="1" type="ORF">LEP1GSC043_0076</name>
</gene>
<dbReference type="Gene3D" id="3.30.420.10">
    <property type="entry name" value="Ribonuclease H-like superfamily/Ribonuclease H"/>
    <property type="match status" value="1"/>
</dbReference>
<dbReference type="AlphaFoldDB" id="N1U2R6"/>
<dbReference type="InterPro" id="IPR036397">
    <property type="entry name" value="RNaseH_sf"/>
</dbReference>
<evidence type="ECO:0008006" key="3">
    <source>
        <dbReference type="Google" id="ProtNLM"/>
    </source>
</evidence>
<dbReference type="InterPro" id="IPR050900">
    <property type="entry name" value="Transposase_IS3/IS150/IS904"/>
</dbReference>
<protein>
    <recommendedName>
        <fullName evidence="3">Integrase core domain protein</fullName>
    </recommendedName>
</protein>
<dbReference type="InterPro" id="IPR012337">
    <property type="entry name" value="RNaseH-like_sf"/>
</dbReference>
<proteinExistence type="predicted"/>
<dbReference type="SUPFAM" id="SSF53098">
    <property type="entry name" value="Ribonuclease H-like"/>
    <property type="match status" value="1"/>
</dbReference>
<dbReference type="EMBL" id="AHMI02000303">
    <property type="protein sequence ID" value="EMY12406.1"/>
    <property type="molecule type" value="Genomic_DNA"/>
</dbReference>
<sequence>MDTGHLLKAFGNALSRRGYPKESIFYSDRGMKYASEYFRKFLSANEFILSMSRKDNCYDNAPGTRFIERVPPEFPRIAF</sequence>
<dbReference type="PANTHER" id="PTHR46889:SF4">
    <property type="entry name" value="TRANSPOSASE INSO FOR INSERTION SEQUENCE ELEMENT IS911B-RELATED"/>
    <property type="match status" value="1"/>
</dbReference>
<dbReference type="PANTHER" id="PTHR46889">
    <property type="entry name" value="TRANSPOSASE INSF FOR INSERTION SEQUENCE IS3B-RELATED"/>
    <property type="match status" value="1"/>
</dbReference>
<dbReference type="GO" id="GO:0003676">
    <property type="term" value="F:nucleic acid binding"/>
    <property type="evidence" value="ECO:0007669"/>
    <property type="project" value="InterPro"/>
</dbReference>
<dbReference type="Proteomes" id="UP000012249">
    <property type="component" value="Unassembled WGS sequence"/>
</dbReference>